<accession>A0A9E2BFM4</accession>
<keyword evidence="2" id="KW-0813">Transport</keyword>
<keyword evidence="3" id="KW-0406">Ion transport</keyword>
<evidence type="ECO:0000256" key="2">
    <source>
        <dbReference type="ARBA" id="ARBA00022448"/>
    </source>
</evidence>
<dbReference type="SUPFAM" id="SSF159468">
    <property type="entry name" value="AtpF-like"/>
    <property type="match status" value="1"/>
</dbReference>
<dbReference type="Gene3D" id="3.40.50.10580">
    <property type="entry name" value="ATPase, V1 complex, subunit F"/>
    <property type="match status" value="1"/>
</dbReference>
<organism evidence="4 5">
    <name type="scientific">Psychracetigena formicireducens</name>
    <dbReference type="NCBI Taxonomy" id="2986056"/>
    <lineage>
        <taxon>Bacteria</taxon>
        <taxon>Bacillati</taxon>
        <taxon>Candidatus Lithacetigenota</taxon>
        <taxon>Candidatus Psychracetigena</taxon>
    </lineage>
</organism>
<reference evidence="4 5" key="1">
    <citation type="journal article" date="2021" name="bioRxiv">
        <title>Unique metabolic strategies in Hadean analogues reveal hints for primordial physiology.</title>
        <authorList>
            <person name="Nobu M.K."/>
            <person name="Nakai R."/>
            <person name="Tamazawa S."/>
            <person name="Mori H."/>
            <person name="Toyoda A."/>
            <person name="Ijiri A."/>
            <person name="Suzuki S."/>
            <person name="Kurokawa K."/>
            <person name="Kamagata Y."/>
            <person name="Tamaki H."/>
        </authorList>
    </citation>
    <scope>NUCLEOTIDE SEQUENCE [LARGE SCALE GENOMIC DNA]</scope>
    <source>
        <strain evidence="4">BS525</strain>
    </source>
</reference>
<dbReference type="GO" id="GO:0046961">
    <property type="term" value="F:proton-transporting ATPase activity, rotational mechanism"/>
    <property type="evidence" value="ECO:0007669"/>
    <property type="project" value="InterPro"/>
</dbReference>
<comment type="similarity">
    <text evidence="1">Belongs to the V-ATPase F subunit family.</text>
</comment>
<dbReference type="EMBL" id="QLTW01000018">
    <property type="protein sequence ID" value="MBT9144723.1"/>
    <property type="molecule type" value="Genomic_DNA"/>
</dbReference>
<dbReference type="InterPro" id="IPR036906">
    <property type="entry name" value="ATPase_V1_fsu_sf"/>
</dbReference>
<dbReference type="Proteomes" id="UP000811545">
    <property type="component" value="Unassembled WGS sequence"/>
</dbReference>
<dbReference type="InterPro" id="IPR008218">
    <property type="entry name" value="ATPase_V1-cplx_f_g_su"/>
</dbReference>
<dbReference type="Pfam" id="PF01990">
    <property type="entry name" value="ATP-synt_F"/>
    <property type="match status" value="1"/>
</dbReference>
<evidence type="ECO:0000313" key="4">
    <source>
        <dbReference type="EMBL" id="MBT9144723.1"/>
    </source>
</evidence>
<sequence length="110" mass="12796">MSEEKFIILGSEEFIMTYKALGLEGVVIQEPEELEEIINTYSRQDYNLFFVEETLGSKIYNRFNQYEEKGKYIVLIGGTTTSNFTLNKLKQLVERLVGVDLFKEEDHDKG</sequence>
<evidence type="ECO:0000313" key="5">
    <source>
        <dbReference type="Proteomes" id="UP000811545"/>
    </source>
</evidence>
<name>A0A9E2BFM4_PSYF1</name>
<comment type="caution">
    <text evidence="4">The sequence shown here is derived from an EMBL/GenBank/DDBJ whole genome shotgun (WGS) entry which is preliminary data.</text>
</comment>
<gene>
    <name evidence="4" type="primary">atpF</name>
    <name evidence="4" type="ORF">DDT42_00571</name>
</gene>
<evidence type="ECO:0000256" key="1">
    <source>
        <dbReference type="ARBA" id="ARBA00010148"/>
    </source>
</evidence>
<evidence type="ECO:0000256" key="3">
    <source>
        <dbReference type="ARBA" id="ARBA00023065"/>
    </source>
</evidence>
<proteinExistence type="inferred from homology"/>
<protein>
    <submittedName>
        <fullName evidence="4">V-type ATP synthase subunit F</fullName>
    </submittedName>
</protein>
<dbReference type="AlphaFoldDB" id="A0A9E2BFM4"/>